<gene>
    <name evidence="2" type="ORF">EYC87_17535</name>
</gene>
<dbReference type="RefSeq" id="WP_279254025.1">
    <property type="nucleotide sequence ID" value="NZ_SHNP01000007.1"/>
</dbReference>
<name>A0ABT3SZF6_9GAMM</name>
<keyword evidence="1" id="KW-0472">Membrane</keyword>
<dbReference type="Proteomes" id="UP001143307">
    <property type="component" value="Unassembled WGS sequence"/>
</dbReference>
<evidence type="ECO:0000313" key="2">
    <source>
        <dbReference type="EMBL" id="MCX2975386.1"/>
    </source>
</evidence>
<proteinExistence type="predicted"/>
<keyword evidence="3" id="KW-1185">Reference proteome</keyword>
<protein>
    <submittedName>
        <fullName evidence="2">Uncharacterized protein</fullName>
    </submittedName>
</protein>
<evidence type="ECO:0000256" key="1">
    <source>
        <dbReference type="SAM" id="Phobius"/>
    </source>
</evidence>
<dbReference type="EMBL" id="SHNP01000007">
    <property type="protein sequence ID" value="MCX2975386.1"/>
    <property type="molecule type" value="Genomic_DNA"/>
</dbReference>
<reference evidence="2" key="1">
    <citation type="submission" date="2019-02" db="EMBL/GenBank/DDBJ databases">
        <authorList>
            <person name="Li S.-H."/>
        </authorList>
    </citation>
    <scope>NUCLEOTIDE SEQUENCE</scope>
    <source>
        <strain evidence="2">IMCC8485</strain>
    </source>
</reference>
<accession>A0ABT3SZF6</accession>
<keyword evidence="1" id="KW-1133">Transmembrane helix</keyword>
<feature type="transmembrane region" description="Helical" evidence="1">
    <location>
        <begin position="6"/>
        <end position="25"/>
    </location>
</feature>
<organism evidence="2 3">
    <name type="scientific">Candidatus Seongchinamella marina</name>
    <dbReference type="NCBI Taxonomy" id="2518990"/>
    <lineage>
        <taxon>Bacteria</taxon>
        <taxon>Pseudomonadati</taxon>
        <taxon>Pseudomonadota</taxon>
        <taxon>Gammaproteobacteria</taxon>
        <taxon>Cellvibrionales</taxon>
        <taxon>Halieaceae</taxon>
        <taxon>Seongchinamella</taxon>
    </lineage>
</organism>
<dbReference type="Gene3D" id="3.30.70.100">
    <property type="match status" value="1"/>
</dbReference>
<comment type="caution">
    <text evidence="2">The sequence shown here is derived from an EMBL/GenBank/DDBJ whole genome shotgun (WGS) entry which is preliminary data.</text>
</comment>
<keyword evidence="1" id="KW-0812">Transmembrane</keyword>
<sequence length="213" mass="24199">MTVTKWTWLIISVIYVAFFSWYTSFKEPLTQQEIDHYLEKVEAKPEELASFRKFMEDDDGNDFVMINIMEMNDTPLQIEGVEPGETTDQVLAKYMEYMFPAMLSRASHPVFQGQAVSDRAMDIMNADGMETWTGAAGVRYRSRRDMIEISTNPEFTGRHEFKVAALAKTIAFPVAPFNYLGDPRLVLALLLGLIGCAVGWWQARSVLEAQSST</sequence>
<evidence type="ECO:0000313" key="3">
    <source>
        <dbReference type="Proteomes" id="UP001143307"/>
    </source>
</evidence>